<reference evidence="4" key="1">
    <citation type="submission" date="2019-08" db="EMBL/GenBank/DDBJ databases">
        <authorList>
            <person name="Kucharzyk K."/>
            <person name="Murdoch R.W."/>
            <person name="Higgins S."/>
            <person name="Loffler F."/>
        </authorList>
    </citation>
    <scope>NUCLEOTIDE SEQUENCE</scope>
</reference>
<sequence>MGQELNIYASSGISDDHECVDAEEMIARLQLGMRVLIREGSTERNADALLRAVIEKNLPLDGLCFCTDDKHPTEIRAEGHINYIVRRAIALGMAPIDAIRIATINAARHIRMDDEIGSITPGRCADILIMDDLEKMEPDMVLYEGNLVARDGALLKRCEVRHYPAWILDTVHLKRAITSESFALPTVHPGETTQVTVIELIDRQIITKRIMASVPVRDGQLSTDIPNDILKLAVVERYGKNGNVGVGFVKGFQLKNGALAFSTSHDHHNIVVVGTNDKDMAAAVNEVARLHGGLAATKDGNVIDSMSLPIGGLMSDRCAEDVMCELDRINRAVAGLGCTLPAPFMALSFISLPTVPELGLTDMGLVDVLQHKLISLS</sequence>
<comment type="caution">
    <text evidence="4">The sequence shown here is derived from an EMBL/GenBank/DDBJ whole genome shotgun (WGS) entry which is preliminary data.</text>
</comment>
<dbReference type="GO" id="GO:0000034">
    <property type="term" value="F:adenine deaminase activity"/>
    <property type="evidence" value="ECO:0007669"/>
    <property type="project" value="UniProtKB-EC"/>
</dbReference>
<keyword evidence="1 4" id="KW-0378">Hydrolase</keyword>
<feature type="domain" description="Adenine deaminase C-terminal" evidence="3">
    <location>
        <begin position="204"/>
        <end position="371"/>
    </location>
</feature>
<dbReference type="EMBL" id="VSSQ01020104">
    <property type="protein sequence ID" value="MPM64713.1"/>
    <property type="molecule type" value="Genomic_DNA"/>
</dbReference>
<evidence type="ECO:0000259" key="2">
    <source>
        <dbReference type="Pfam" id="PF01979"/>
    </source>
</evidence>
<evidence type="ECO:0000313" key="4">
    <source>
        <dbReference type="EMBL" id="MPM64713.1"/>
    </source>
</evidence>
<dbReference type="SUPFAM" id="SSF51556">
    <property type="entry name" value="Metallo-dependent hydrolases"/>
    <property type="match status" value="1"/>
</dbReference>
<gene>
    <name evidence="4" type="primary">adeC_5</name>
    <name evidence="4" type="ORF">SDC9_111601</name>
</gene>
<dbReference type="InterPro" id="IPR026912">
    <property type="entry name" value="Adenine_deam_C"/>
</dbReference>
<dbReference type="EC" id="3.5.4.2" evidence="4"/>
<feature type="domain" description="Amidohydrolase-related" evidence="2">
    <location>
        <begin position="43"/>
        <end position="148"/>
    </location>
</feature>
<dbReference type="Pfam" id="PF01979">
    <property type="entry name" value="Amidohydro_1"/>
    <property type="match status" value="1"/>
</dbReference>
<dbReference type="Pfam" id="PF13382">
    <property type="entry name" value="Adenine_deam_C"/>
    <property type="match status" value="1"/>
</dbReference>
<dbReference type="InterPro" id="IPR006680">
    <property type="entry name" value="Amidohydro-rel"/>
</dbReference>
<evidence type="ECO:0000259" key="3">
    <source>
        <dbReference type="Pfam" id="PF13382"/>
    </source>
</evidence>
<dbReference type="PANTHER" id="PTHR11113:SF2">
    <property type="entry name" value="ADENINE DEAMINASE"/>
    <property type="match status" value="1"/>
</dbReference>
<name>A0A645BN60_9ZZZZ</name>
<dbReference type="Gene3D" id="3.20.20.140">
    <property type="entry name" value="Metal-dependent hydrolases"/>
    <property type="match status" value="1"/>
</dbReference>
<organism evidence="4">
    <name type="scientific">bioreactor metagenome</name>
    <dbReference type="NCBI Taxonomy" id="1076179"/>
    <lineage>
        <taxon>unclassified sequences</taxon>
        <taxon>metagenomes</taxon>
        <taxon>ecological metagenomes</taxon>
    </lineage>
</organism>
<accession>A0A645BN60</accession>
<dbReference type="AlphaFoldDB" id="A0A645BN60"/>
<dbReference type="InterPro" id="IPR032466">
    <property type="entry name" value="Metal_Hydrolase"/>
</dbReference>
<protein>
    <submittedName>
        <fullName evidence="4">Adenine deaminase</fullName>
        <ecNumber evidence="4">3.5.4.2</ecNumber>
    </submittedName>
</protein>
<dbReference type="PANTHER" id="PTHR11113">
    <property type="entry name" value="N-ACETYLGLUCOSAMINE-6-PHOSPHATE DEACETYLASE"/>
    <property type="match status" value="1"/>
</dbReference>
<evidence type="ECO:0000256" key="1">
    <source>
        <dbReference type="ARBA" id="ARBA00022801"/>
    </source>
</evidence>
<proteinExistence type="predicted"/>